<reference evidence="1 2" key="1">
    <citation type="submission" date="2016-10" db="EMBL/GenBank/DDBJ databases">
        <authorList>
            <person name="Varghese N."/>
            <person name="Submissions S."/>
        </authorList>
    </citation>
    <scope>NUCLEOTIDE SEQUENCE [LARGE SCALE GENOMIC DNA]</scope>
    <source>
        <strain evidence="1 2">DSM 13796</strain>
    </source>
</reference>
<comment type="caution">
    <text evidence="1">The sequence shown here is derived from an EMBL/GenBank/DDBJ whole genome shotgun (WGS) entry which is preliminary data.</text>
</comment>
<proteinExistence type="predicted"/>
<keyword evidence="2" id="KW-1185">Reference proteome</keyword>
<dbReference type="Proteomes" id="UP000182762">
    <property type="component" value="Unassembled WGS sequence"/>
</dbReference>
<organism evidence="1 2">
    <name type="scientific">Priestia endophytica DSM 13796</name>
    <dbReference type="NCBI Taxonomy" id="1121089"/>
    <lineage>
        <taxon>Bacteria</taxon>
        <taxon>Bacillati</taxon>
        <taxon>Bacillota</taxon>
        <taxon>Bacilli</taxon>
        <taxon>Bacillales</taxon>
        <taxon>Bacillaceae</taxon>
        <taxon>Priestia</taxon>
    </lineage>
</organism>
<evidence type="ECO:0000313" key="2">
    <source>
        <dbReference type="Proteomes" id="UP000182762"/>
    </source>
</evidence>
<evidence type="ECO:0000313" key="1">
    <source>
        <dbReference type="EMBL" id="SFQ45572.1"/>
    </source>
</evidence>
<sequence length="112" mass="13663">MKSSKMEANLYCITCNEETPHLITYINHKIESVQCEDCKRGMKIRRDIMKEFYKEVYNRISTKPSRITKEYKEDLSGFLYKVPIRMISKPYRIMNDLNESRKVIRRFKREER</sequence>
<name>A0A1I5YN37_9BACI</name>
<dbReference type="GeneID" id="93710153"/>
<protein>
    <recommendedName>
        <fullName evidence="3">Bh protein</fullName>
    </recommendedName>
</protein>
<accession>A0A1I5YN37</accession>
<dbReference type="EMBL" id="FOXX01000003">
    <property type="protein sequence ID" value="SFQ45572.1"/>
    <property type="molecule type" value="Genomic_DNA"/>
</dbReference>
<dbReference type="RefSeq" id="WP_061802804.1">
    <property type="nucleotide sequence ID" value="NZ_FOXX01000003.1"/>
</dbReference>
<evidence type="ECO:0008006" key="3">
    <source>
        <dbReference type="Google" id="ProtNLM"/>
    </source>
</evidence>
<gene>
    <name evidence="1" type="ORF">SAMN02745910_01434</name>
</gene>